<proteinExistence type="predicted"/>
<keyword evidence="4" id="KW-0720">Serine protease</keyword>
<dbReference type="PROSITE" id="PS50240">
    <property type="entry name" value="TRYPSIN_DOM"/>
    <property type="match status" value="1"/>
</dbReference>
<name>A0AAZ1WZK9_OREAU</name>
<feature type="region of interest" description="Disordered" evidence="7">
    <location>
        <begin position="264"/>
        <end position="291"/>
    </location>
</feature>
<evidence type="ECO:0000256" key="7">
    <source>
        <dbReference type="SAM" id="MobiDB-lite"/>
    </source>
</evidence>
<evidence type="ECO:0000256" key="5">
    <source>
        <dbReference type="ARBA" id="ARBA00023157"/>
    </source>
</evidence>
<evidence type="ECO:0000256" key="3">
    <source>
        <dbReference type="ARBA" id="ARBA00022801"/>
    </source>
</evidence>
<reference evidence="10" key="3">
    <citation type="submission" date="2025-09" db="UniProtKB">
        <authorList>
            <consortium name="Ensembl"/>
        </authorList>
    </citation>
    <scope>IDENTIFICATION</scope>
</reference>
<dbReference type="FunFam" id="2.40.10.10:FF:000068">
    <property type="entry name" value="transmembrane protease serine 2"/>
    <property type="match status" value="1"/>
</dbReference>
<dbReference type="GeneID" id="116334520"/>
<keyword evidence="6" id="KW-0325">Glycoprotein</keyword>
<dbReference type="SUPFAM" id="SSF50494">
    <property type="entry name" value="Trypsin-like serine proteases"/>
    <property type="match status" value="1"/>
</dbReference>
<evidence type="ECO:0000313" key="10">
    <source>
        <dbReference type="Ensembl" id="ENSOABP00000061106.1"/>
    </source>
</evidence>
<feature type="signal peptide" evidence="8">
    <location>
        <begin position="1"/>
        <end position="23"/>
    </location>
</feature>
<dbReference type="InterPro" id="IPR001314">
    <property type="entry name" value="Peptidase_S1A"/>
</dbReference>
<dbReference type="GO" id="GO:0006508">
    <property type="term" value="P:proteolysis"/>
    <property type="evidence" value="ECO:0007669"/>
    <property type="project" value="UniProtKB-KW"/>
</dbReference>
<accession>A0AAZ1WZK9</accession>
<dbReference type="KEGG" id="oau:116334520"/>
<evidence type="ECO:0000256" key="4">
    <source>
        <dbReference type="ARBA" id="ARBA00022825"/>
    </source>
</evidence>
<evidence type="ECO:0000259" key="9">
    <source>
        <dbReference type="PROSITE" id="PS50240"/>
    </source>
</evidence>
<dbReference type="Proteomes" id="UP000472276">
    <property type="component" value="Unassembled WGS sequence"/>
</dbReference>
<reference evidence="10" key="2">
    <citation type="submission" date="2025-08" db="UniProtKB">
        <authorList>
            <consortium name="Ensembl"/>
        </authorList>
    </citation>
    <scope>IDENTIFICATION</scope>
</reference>
<keyword evidence="2 8" id="KW-0732">Signal</keyword>
<dbReference type="InterPro" id="IPR001254">
    <property type="entry name" value="Trypsin_dom"/>
</dbReference>
<keyword evidence="1" id="KW-0645">Protease</keyword>
<keyword evidence="11" id="KW-1185">Reference proteome</keyword>
<dbReference type="Pfam" id="PF00089">
    <property type="entry name" value="Trypsin"/>
    <property type="match status" value="1"/>
</dbReference>
<feature type="domain" description="Peptidase S1" evidence="9">
    <location>
        <begin position="38"/>
        <end position="252"/>
    </location>
</feature>
<gene>
    <name evidence="10" type="primary">LOC116334520</name>
</gene>
<dbReference type="InterPro" id="IPR009003">
    <property type="entry name" value="Peptidase_S1_PA"/>
</dbReference>
<evidence type="ECO:0000256" key="8">
    <source>
        <dbReference type="SAM" id="SignalP"/>
    </source>
</evidence>
<keyword evidence="5" id="KW-1015">Disulfide bond</keyword>
<evidence type="ECO:0000256" key="1">
    <source>
        <dbReference type="ARBA" id="ARBA00022670"/>
    </source>
</evidence>
<feature type="compositionally biased region" description="Pro residues" evidence="7">
    <location>
        <begin position="274"/>
        <end position="291"/>
    </location>
</feature>
<dbReference type="PANTHER" id="PTHR24253:SF144">
    <property type="entry name" value="CHYMOTRYPSIN-LIKE PROTEASE CTRL-1-RELATED"/>
    <property type="match status" value="1"/>
</dbReference>
<dbReference type="AlphaFoldDB" id="A0AAZ1WZK9"/>
<dbReference type="RefSeq" id="XP_031613810.2">
    <property type="nucleotide sequence ID" value="XM_031757950.2"/>
</dbReference>
<evidence type="ECO:0000256" key="6">
    <source>
        <dbReference type="ARBA" id="ARBA00023180"/>
    </source>
</evidence>
<dbReference type="Ensembl" id="ENSOABT00000085133.1">
    <property type="protein sequence ID" value="ENSOABP00000061106.1"/>
    <property type="gene ID" value="ENSOABG00000034684.1"/>
</dbReference>
<dbReference type="PRINTS" id="PR00722">
    <property type="entry name" value="CHYMOTRYPSIN"/>
</dbReference>
<keyword evidence="3" id="KW-0378">Hydrolase</keyword>
<dbReference type="GO" id="GO:0004252">
    <property type="term" value="F:serine-type endopeptidase activity"/>
    <property type="evidence" value="ECO:0007669"/>
    <property type="project" value="InterPro"/>
</dbReference>
<dbReference type="Gene3D" id="2.40.10.10">
    <property type="entry name" value="Trypsin-like serine proteases"/>
    <property type="match status" value="1"/>
</dbReference>
<dbReference type="PANTHER" id="PTHR24253">
    <property type="entry name" value="TRANSMEMBRANE PROTEASE SERINE"/>
    <property type="match status" value="1"/>
</dbReference>
<dbReference type="InterPro" id="IPR043504">
    <property type="entry name" value="Peptidase_S1_PA_chymotrypsin"/>
</dbReference>
<dbReference type="SMART" id="SM00020">
    <property type="entry name" value="Tryp_SPc"/>
    <property type="match status" value="1"/>
</dbReference>
<protein>
    <recommendedName>
        <fullName evidence="9">Peptidase S1 domain-containing protein</fullName>
    </recommendedName>
</protein>
<evidence type="ECO:0000313" key="11">
    <source>
        <dbReference type="Proteomes" id="UP000472276"/>
    </source>
</evidence>
<reference evidence="11" key="1">
    <citation type="submission" date="2020-03" db="EMBL/GenBank/DDBJ databases">
        <title>Evolution of repeat sequences and sex chromosomes of tilapia species revealed by chromosome-level genomes.</title>
        <authorList>
            <person name="Xu L."/>
            <person name="Tao W."/>
            <person name="Wang D."/>
            <person name="Zhou Q."/>
        </authorList>
    </citation>
    <scope>NUCLEOTIDE SEQUENCE [LARGE SCALE GENOMIC DNA]</scope>
    <source>
        <strain evidence="11">Israel</strain>
    </source>
</reference>
<feature type="chain" id="PRO_5044341146" description="Peptidase S1 domain-containing protein" evidence="8">
    <location>
        <begin position="24"/>
        <end position="333"/>
    </location>
</feature>
<dbReference type="CDD" id="cd00190">
    <property type="entry name" value="Tryp_SPc"/>
    <property type="match status" value="1"/>
</dbReference>
<sequence length="333" mass="35647">MALQQFVWCFTVVIIFFCKGCHSQQPKCGRSAVNSSSITGVRDAAPGSWPWFTIVNTYSAGSLITDQWVLTAASSVSEDYSSMMVLLGSNSLSGPNPNKVRLNVIDATCHPGFNPLTRENNICLLKLSAPVNFTDYIQPICLASENSTFNNETSSWAIGFGGIEVFSYNLQEAKVSVVGNNVCKARFPWIPDSIICTRETDSCWDTLGAPLMTQSKSVWLQSGVFSVPGCTASPSAYTPVSQYQKWISDTVTGTPPGFVTFPSPHSSLQTTAPPTAPPTAPLTVPPTTPTAPPTSPTCVGVFCSGENLIHFTHFSSLCVLVVLLHVFAGTVGN</sequence>
<evidence type="ECO:0000256" key="2">
    <source>
        <dbReference type="ARBA" id="ARBA00022729"/>
    </source>
</evidence>
<organism evidence="10 11">
    <name type="scientific">Oreochromis aureus</name>
    <name type="common">Israeli tilapia</name>
    <name type="synonym">Chromis aureus</name>
    <dbReference type="NCBI Taxonomy" id="47969"/>
    <lineage>
        <taxon>Eukaryota</taxon>
        <taxon>Metazoa</taxon>
        <taxon>Chordata</taxon>
        <taxon>Craniata</taxon>
        <taxon>Vertebrata</taxon>
        <taxon>Euteleostomi</taxon>
        <taxon>Actinopterygii</taxon>
        <taxon>Neopterygii</taxon>
        <taxon>Teleostei</taxon>
        <taxon>Neoteleostei</taxon>
        <taxon>Acanthomorphata</taxon>
        <taxon>Ovalentaria</taxon>
        <taxon>Cichlomorphae</taxon>
        <taxon>Cichliformes</taxon>
        <taxon>Cichlidae</taxon>
        <taxon>African cichlids</taxon>
        <taxon>Pseudocrenilabrinae</taxon>
        <taxon>Oreochromini</taxon>
        <taxon>Oreochromis</taxon>
    </lineage>
</organism>